<feature type="active site" description="Schiff-base intermediate with acetaldehyde" evidence="6">
    <location>
        <position position="157"/>
    </location>
</feature>
<dbReference type="HAMAP" id="MF_00114">
    <property type="entry name" value="DeoC_type1"/>
    <property type="match status" value="1"/>
</dbReference>
<dbReference type="Gene3D" id="3.20.20.70">
    <property type="entry name" value="Aldolase class I"/>
    <property type="match status" value="1"/>
</dbReference>
<evidence type="ECO:0000256" key="2">
    <source>
        <dbReference type="ARBA" id="ARBA00022490"/>
    </source>
</evidence>
<comment type="similarity">
    <text evidence="1 6">Belongs to the DeoC/FbaB aldolase family. DeoC type 1 subfamily.</text>
</comment>
<comment type="catalytic activity">
    <reaction evidence="5 6">
        <text>2-deoxy-D-ribose 5-phosphate = D-glyceraldehyde 3-phosphate + acetaldehyde</text>
        <dbReference type="Rhea" id="RHEA:12821"/>
        <dbReference type="ChEBI" id="CHEBI:15343"/>
        <dbReference type="ChEBI" id="CHEBI:59776"/>
        <dbReference type="ChEBI" id="CHEBI:62877"/>
        <dbReference type="EC" id="4.1.2.4"/>
    </reaction>
</comment>
<gene>
    <name evidence="6 7" type="primary">deoC</name>
    <name evidence="7" type="ORF">HW115_13355</name>
</gene>
<accession>A0A851GGF3</accession>
<dbReference type="PIRSF" id="PIRSF001357">
    <property type="entry name" value="DeoC"/>
    <property type="match status" value="1"/>
</dbReference>
<evidence type="ECO:0000256" key="1">
    <source>
        <dbReference type="ARBA" id="ARBA00010936"/>
    </source>
</evidence>
<keyword evidence="3 6" id="KW-0456">Lyase</keyword>
<dbReference type="CDD" id="cd00959">
    <property type="entry name" value="DeoC"/>
    <property type="match status" value="1"/>
</dbReference>
<dbReference type="EC" id="4.1.2.4" evidence="6"/>
<dbReference type="PANTHER" id="PTHR10889">
    <property type="entry name" value="DEOXYRIBOSE-PHOSPHATE ALDOLASE"/>
    <property type="match status" value="1"/>
</dbReference>
<dbReference type="SMART" id="SM01133">
    <property type="entry name" value="DeoC"/>
    <property type="match status" value="1"/>
</dbReference>
<dbReference type="AlphaFoldDB" id="A0A851GGF3"/>
<comment type="caution">
    <text evidence="7">The sequence shown here is derived from an EMBL/GenBank/DDBJ whole genome shotgun (WGS) entry which is preliminary data.</text>
</comment>
<keyword evidence="8" id="KW-1185">Reference proteome</keyword>
<dbReference type="Proteomes" id="UP000557872">
    <property type="component" value="Unassembled WGS sequence"/>
</dbReference>
<dbReference type="GO" id="GO:0016052">
    <property type="term" value="P:carbohydrate catabolic process"/>
    <property type="evidence" value="ECO:0007669"/>
    <property type="project" value="TreeGrafter"/>
</dbReference>
<organism evidence="7 8">
    <name type="scientific">Oceaniferula marina</name>
    <dbReference type="NCBI Taxonomy" id="2748318"/>
    <lineage>
        <taxon>Bacteria</taxon>
        <taxon>Pseudomonadati</taxon>
        <taxon>Verrucomicrobiota</taxon>
        <taxon>Verrucomicrobiia</taxon>
        <taxon>Verrucomicrobiales</taxon>
        <taxon>Verrucomicrobiaceae</taxon>
        <taxon>Oceaniferula</taxon>
    </lineage>
</organism>
<protein>
    <recommendedName>
        <fullName evidence="6">Deoxyribose-phosphate aldolase</fullName>
        <shortName evidence="6">DERA</shortName>
        <ecNumber evidence="6">4.1.2.4</ecNumber>
    </recommendedName>
    <alternativeName>
        <fullName evidence="6">2-deoxy-D-ribose 5-phosphate aldolase</fullName>
    </alternativeName>
    <alternativeName>
        <fullName evidence="6">Phosphodeoxyriboaldolase</fullName>
        <shortName evidence="6">Deoxyriboaldolase</shortName>
    </alternativeName>
</protein>
<reference evidence="7 8" key="1">
    <citation type="submission" date="2020-07" db="EMBL/GenBank/DDBJ databases">
        <title>Roseicoccus Jingziensis gen. nov., sp. nov., isolated from coastal seawater.</title>
        <authorList>
            <person name="Feng X."/>
        </authorList>
    </citation>
    <scope>NUCLEOTIDE SEQUENCE [LARGE SCALE GENOMIC DNA]</scope>
    <source>
        <strain evidence="7 8">N1E253</strain>
    </source>
</reference>
<comment type="pathway">
    <text evidence="6">Carbohydrate degradation; 2-deoxy-D-ribose 1-phosphate degradation; D-glyceraldehyde 3-phosphate and acetaldehyde from 2-deoxy-alpha-D-ribose 1-phosphate: step 2/2.</text>
</comment>
<dbReference type="GO" id="GO:0004139">
    <property type="term" value="F:deoxyribose-phosphate aldolase activity"/>
    <property type="evidence" value="ECO:0007669"/>
    <property type="project" value="UniProtKB-UniRule"/>
</dbReference>
<dbReference type="UniPathway" id="UPA00002">
    <property type="reaction ID" value="UER00468"/>
</dbReference>
<evidence type="ECO:0000256" key="3">
    <source>
        <dbReference type="ARBA" id="ARBA00023239"/>
    </source>
</evidence>
<evidence type="ECO:0000256" key="5">
    <source>
        <dbReference type="ARBA" id="ARBA00048791"/>
    </source>
</evidence>
<dbReference type="GO" id="GO:0009264">
    <property type="term" value="P:deoxyribonucleotide catabolic process"/>
    <property type="evidence" value="ECO:0007669"/>
    <property type="project" value="UniProtKB-UniRule"/>
</dbReference>
<dbReference type="RefSeq" id="WP_178933405.1">
    <property type="nucleotide sequence ID" value="NZ_JACBAZ010000005.1"/>
</dbReference>
<dbReference type="GO" id="GO:0006018">
    <property type="term" value="P:2-deoxyribose 1-phosphate catabolic process"/>
    <property type="evidence" value="ECO:0007669"/>
    <property type="project" value="UniProtKB-UniRule"/>
</dbReference>
<sequence length="236" mass="25110">MKYSAEEVARMIDLSCVRADSTLDEIREMAETAKQYGCICTFALPAHTPMLIDLVVDCEDVLVGGTVGFPDGGATTASKVSEATELREMGCDELDMVMNIAWLKAGQDERVKRDIQAVITAACGLPVKVILECHHLSDEEIVRACEIASEAGVQFVKTGTGWAPSGATLANTSLMKQTVGDRCEVKAAGGVRDLETLLAMVDVGVTRFGIGVRTAVAILEEINKGQKPAGPVESAY</sequence>
<proteinExistence type="inferred from homology"/>
<dbReference type="InterPro" id="IPR011343">
    <property type="entry name" value="DeoC"/>
</dbReference>
<evidence type="ECO:0000256" key="4">
    <source>
        <dbReference type="ARBA" id="ARBA00023270"/>
    </source>
</evidence>
<dbReference type="NCBIfam" id="TIGR00126">
    <property type="entry name" value="deoC"/>
    <property type="match status" value="1"/>
</dbReference>
<comment type="function">
    <text evidence="6">Catalyzes a reversible aldol reaction between acetaldehyde and D-glyceraldehyde 3-phosphate to generate 2-deoxy-D-ribose 5-phosphate.</text>
</comment>
<keyword evidence="2 6" id="KW-0963">Cytoplasm</keyword>
<evidence type="ECO:0000313" key="8">
    <source>
        <dbReference type="Proteomes" id="UP000557872"/>
    </source>
</evidence>
<dbReference type="InterPro" id="IPR028581">
    <property type="entry name" value="DeoC_typeI"/>
</dbReference>
<dbReference type="PANTHER" id="PTHR10889:SF1">
    <property type="entry name" value="DEOXYRIBOSE-PHOSPHATE ALDOLASE"/>
    <property type="match status" value="1"/>
</dbReference>
<dbReference type="InterPro" id="IPR002915">
    <property type="entry name" value="DeoC/FbaB/LacD_aldolase"/>
</dbReference>
<feature type="active site" description="Proton donor/acceptor" evidence="6">
    <location>
        <position position="95"/>
    </location>
</feature>
<dbReference type="GO" id="GO:0005737">
    <property type="term" value="C:cytoplasm"/>
    <property type="evidence" value="ECO:0007669"/>
    <property type="project" value="UniProtKB-SubCell"/>
</dbReference>
<evidence type="ECO:0000313" key="7">
    <source>
        <dbReference type="EMBL" id="NWK56603.1"/>
    </source>
</evidence>
<dbReference type="SUPFAM" id="SSF51569">
    <property type="entry name" value="Aldolase"/>
    <property type="match status" value="1"/>
</dbReference>
<name>A0A851GGF3_9BACT</name>
<keyword evidence="4 6" id="KW-0704">Schiff base</keyword>
<evidence type="ECO:0000256" key="6">
    <source>
        <dbReference type="HAMAP-Rule" id="MF_00114"/>
    </source>
</evidence>
<feature type="active site" description="Proton donor/acceptor" evidence="6">
    <location>
        <position position="186"/>
    </location>
</feature>
<dbReference type="InterPro" id="IPR013785">
    <property type="entry name" value="Aldolase_TIM"/>
</dbReference>
<comment type="subcellular location">
    <subcellularLocation>
        <location evidence="6">Cytoplasm</location>
    </subcellularLocation>
</comment>
<dbReference type="EMBL" id="JACBAZ010000005">
    <property type="protein sequence ID" value="NWK56603.1"/>
    <property type="molecule type" value="Genomic_DNA"/>
</dbReference>
<dbReference type="Pfam" id="PF01791">
    <property type="entry name" value="DeoC"/>
    <property type="match status" value="1"/>
</dbReference>